<dbReference type="AlphaFoldDB" id="A0A8X6GK40"/>
<dbReference type="Proteomes" id="UP000887116">
    <property type="component" value="Unassembled WGS sequence"/>
</dbReference>
<sequence>MRVWVSSQIPEVAYEGSVPTYVVCLSRSGDTVGEGRRLSFYYHNEDRAILLGRNGLQERSRIILVWMGVSDSDFVRIGQRFPARWPWFFELGMVTCKSNRLNFF</sequence>
<comment type="caution">
    <text evidence="1">The sequence shown here is derived from an EMBL/GenBank/DDBJ whole genome shotgun (WGS) entry which is preliminary data.</text>
</comment>
<proteinExistence type="predicted"/>
<organism evidence="1 2">
    <name type="scientific">Trichonephila clavata</name>
    <name type="common">Joro spider</name>
    <name type="synonym">Nephila clavata</name>
    <dbReference type="NCBI Taxonomy" id="2740835"/>
    <lineage>
        <taxon>Eukaryota</taxon>
        <taxon>Metazoa</taxon>
        <taxon>Ecdysozoa</taxon>
        <taxon>Arthropoda</taxon>
        <taxon>Chelicerata</taxon>
        <taxon>Arachnida</taxon>
        <taxon>Araneae</taxon>
        <taxon>Araneomorphae</taxon>
        <taxon>Entelegynae</taxon>
        <taxon>Araneoidea</taxon>
        <taxon>Nephilidae</taxon>
        <taxon>Trichonephila</taxon>
    </lineage>
</organism>
<evidence type="ECO:0000313" key="1">
    <source>
        <dbReference type="EMBL" id="GFQ84163.1"/>
    </source>
</evidence>
<keyword evidence="2" id="KW-1185">Reference proteome</keyword>
<evidence type="ECO:0000313" key="2">
    <source>
        <dbReference type="Proteomes" id="UP000887116"/>
    </source>
</evidence>
<reference evidence="1" key="1">
    <citation type="submission" date="2020-07" db="EMBL/GenBank/DDBJ databases">
        <title>Multicomponent nature underlies the extraordinary mechanical properties of spider dragline silk.</title>
        <authorList>
            <person name="Kono N."/>
            <person name="Nakamura H."/>
            <person name="Mori M."/>
            <person name="Yoshida Y."/>
            <person name="Ohtoshi R."/>
            <person name="Malay A.D."/>
            <person name="Moran D.A.P."/>
            <person name="Tomita M."/>
            <person name="Numata K."/>
            <person name="Arakawa K."/>
        </authorList>
    </citation>
    <scope>NUCLEOTIDE SEQUENCE</scope>
</reference>
<dbReference type="EMBL" id="BMAO01032730">
    <property type="protein sequence ID" value="GFQ84163.1"/>
    <property type="molecule type" value="Genomic_DNA"/>
</dbReference>
<name>A0A8X6GK40_TRICU</name>
<protein>
    <submittedName>
        <fullName evidence="1">Uncharacterized protein</fullName>
    </submittedName>
</protein>
<accession>A0A8X6GK40</accession>
<gene>
    <name evidence="1" type="ORF">TNCT_72641</name>
</gene>